<dbReference type="OrthoDB" id="8194935at2759"/>
<accession>A0A4C1VST2</accession>
<dbReference type="EMBL" id="BGZK01000413">
    <property type="protein sequence ID" value="GBP42168.1"/>
    <property type="molecule type" value="Genomic_DNA"/>
</dbReference>
<evidence type="ECO:0000259" key="1">
    <source>
        <dbReference type="Pfam" id="PF18701"/>
    </source>
</evidence>
<keyword evidence="3" id="KW-1185">Reference proteome</keyword>
<feature type="domain" description="DUF5641" evidence="1">
    <location>
        <begin position="2"/>
        <end position="47"/>
    </location>
</feature>
<dbReference type="InterPro" id="IPR040676">
    <property type="entry name" value="DUF5641"/>
</dbReference>
<protein>
    <recommendedName>
        <fullName evidence="1">DUF5641 domain-containing protein</fullName>
    </recommendedName>
</protein>
<sequence>MDNAPPLQGPLGVTIRVHPGMDGSICVAQMKTKNSIYDRPIVKLCPLPTQIGGVLDRPGKGTSRATNVKLHTIRETVLQFLIPIRELAHTHPLYVPIGFLRSFEGV</sequence>
<name>A0A4C1VST2_EUMVA</name>
<comment type="caution">
    <text evidence="2">The sequence shown here is derived from an EMBL/GenBank/DDBJ whole genome shotgun (WGS) entry which is preliminary data.</text>
</comment>
<dbReference type="Pfam" id="PF18701">
    <property type="entry name" value="DUF5641"/>
    <property type="match status" value="1"/>
</dbReference>
<dbReference type="Proteomes" id="UP000299102">
    <property type="component" value="Unassembled WGS sequence"/>
</dbReference>
<reference evidence="2 3" key="1">
    <citation type="journal article" date="2019" name="Commun. Biol.">
        <title>The bagworm genome reveals a unique fibroin gene that provides high tensile strength.</title>
        <authorList>
            <person name="Kono N."/>
            <person name="Nakamura H."/>
            <person name="Ohtoshi R."/>
            <person name="Tomita M."/>
            <person name="Numata K."/>
            <person name="Arakawa K."/>
        </authorList>
    </citation>
    <scope>NUCLEOTIDE SEQUENCE [LARGE SCALE GENOMIC DNA]</scope>
</reference>
<dbReference type="AlphaFoldDB" id="A0A4C1VST2"/>
<evidence type="ECO:0000313" key="3">
    <source>
        <dbReference type="Proteomes" id="UP000299102"/>
    </source>
</evidence>
<gene>
    <name evidence="2" type="ORF">EVAR_25793_1</name>
</gene>
<proteinExistence type="predicted"/>
<evidence type="ECO:0000313" key="2">
    <source>
        <dbReference type="EMBL" id="GBP42168.1"/>
    </source>
</evidence>
<organism evidence="2 3">
    <name type="scientific">Eumeta variegata</name>
    <name type="common">Bagworm moth</name>
    <name type="synonym">Eumeta japonica</name>
    <dbReference type="NCBI Taxonomy" id="151549"/>
    <lineage>
        <taxon>Eukaryota</taxon>
        <taxon>Metazoa</taxon>
        <taxon>Ecdysozoa</taxon>
        <taxon>Arthropoda</taxon>
        <taxon>Hexapoda</taxon>
        <taxon>Insecta</taxon>
        <taxon>Pterygota</taxon>
        <taxon>Neoptera</taxon>
        <taxon>Endopterygota</taxon>
        <taxon>Lepidoptera</taxon>
        <taxon>Glossata</taxon>
        <taxon>Ditrysia</taxon>
        <taxon>Tineoidea</taxon>
        <taxon>Psychidae</taxon>
        <taxon>Oiketicinae</taxon>
        <taxon>Eumeta</taxon>
    </lineage>
</organism>